<reference evidence="2" key="1">
    <citation type="submission" date="2022-10" db="EMBL/GenBank/DDBJ databases">
        <title>The WGS of Solirubrobacter phytolaccae KCTC 29190.</title>
        <authorList>
            <person name="Jiang Z."/>
        </authorList>
    </citation>
    <scope>NUCLEOTIDE SEQUENCE</scope>
    <source>
        <strain evidence="2">KCTC 29190</strain>
    </source>
</reference>
<keyword evidence="1" id="KW-0812">Transmembrane</keyword>
<gene>
    <name evidence="2" type="ORF">OJ997_26655</name>
</gene>
<keyword evidence="3" id="KW-1185">Reference proteome</keyword>
<sequence length="293" mass="31494">MNDLDRYLDDLGDRLADAKAPRRRWPALAAAGAAALIAALVGSLIGGPGGSERRPVVIGPVDALAKARAALAVADGEMLHLRLQNLEPDLPKGANAVKAIRSGTQEQWSASDPQRWRIKTTDGVGEVVESAYAAGVNSHYTANDDRLVRVGGYRDGIPQVRMPSLFGQGGGDPDTDLRAALDKGRLTDTGEVRVDGRTVRRLKSDQDLFVLIYDVDPQTFAPVGGSRAYYMPPRKPGGKRRWAGTFAFTVDVFERVPADENALTITPGADTKIVTCRVKSPKKPRPLIGCRTS</sequence>
<proteinExistence type="predicted"/>
<protein>
    <submittedName>
        <fullName evidence="2">Uncharacterized protein</fullName>
    </submittedName>
</protein>
<keyword evidence="1" id="KW-0472">Membrane</keyword>
<evidence type="ECO:0000256" key="1">
    <source>
        <dbReference type="SAM" id="Phobius"/>
    </source>
</evidence>
<evidence type="ECO:0000313" key="3">
    <source>
        <dbReference type="Proteomes" id="UP001147653"/>
    </source>
</evidence>
<dbReference type="AlphaFoldDB" id="A0A9X3ND52"/>
<dbReference type="EMBL" id="JAPDDP010000063">
    <property type="protein sequence ID" value="MDA0183916.1"/>
    <property type="molecule type" value="Genomic_DNA"/>
</dbReference>
<feature type="transmembrane region" description="Helical" evidence="1">
    <location>
        <begin position="25"/>
        <end position="45"/>
    </location>
</feature>
<dbReference type="RefSeq" id="WP_270028330.1">
    <property type="nucleotide sequence ID" value="NZ_JAPDDP010000063.1"/>
</dbReference>
<name>A0A9X3ND52_9ACTN</name>
<organism evidence="2 3">
    <name type="scientific">Solirubrobacter phytolaccae</name>
    <dbReference type="NCBI Taxonomy" id="1404360"/>
    <lineage>
        <taxon>Bacteria</taxon>
        <taxon>Bacillati</taxon>
        <taxon>Actinomycetota</taxon>
        <taxon>Thermoleophilia</taxon>
        <taxon>Solirubrobacterales</taxon>
        <taxon>Solirubrobacteraceae</taxon>
        <taxon>Solirubrobacter</taxon>
    </lineage>
</organism>
<evidence type="ECO:0000313" key="2">
    <source>
        <dbReference type="EMBL" id="MDA0183916.1"/>
    </source>
</evidence>
<comment type="caution">
    <text evidence="2">The sequence shown here is derived from an EMBL/GenBank/DDBJ whole genome shotgun (WGS) entry which is preliminary data.</text>
</comment>
<keyword evidence="1" id="KW-1133">Transmembrane helix</keyword>
<dbReference type="Proteomes" id="UP001147653">
    <property type="component" value="Unassembled WGS sequence"/>
</dbReference>
<accession>A0A9X3ND52</accession>